<organism evidence="1 2">
    <name type="scientific">Caenorhabditis nigoni</name>
    <dbReference type="NCBI Taxonomy" id="1611254"/>
    <lineage>
        <taxon>Eukaryota</taxon>
        <taxon>Metazoa</taxon>
        <taxon>Ecdysozoa</taxon>
        <taxon>Nematoda</taxon>
        <taxon>Chromadorea</taxon>
        <taxon>Rhabditida</taxon>
        <taxon>Rhabditina</taxon>
        <taxon>Rhabditomorpha</taxon>
        <taxon>Rhabditoidea</taxon>
        <taxon>Rhabditidae</taxon>
        <taxon>Peloderinae</taxon>
        <taxon>Caenorhabditis</taxon>
    </lineage>
</organism>
<reference evidence="2" key="1">
    <citation type="submission" date="2017-10" db="EMBL/GenBank/DDBJ databases">
        <title>Rapid genome shrinkage in a self-fertile nematode reveals novel sperm competition proteins.</title>
        <authorList>
            <person name="Yin D."/>
            <person name="Schwarz E.M."/>
            <person name="Thomas C.G."/>
            <person name="Felde R.L."/>
            <person name="Korf I.F."/>
            <person name="Cutter A.D."/>
            <person name="Schartner C.M."/>
            <person name="Ralston E.J."/>
            <person name="Meyer B.J."/>
            <person name="Haag E.S."/>
        </authorList>
    </citation>
    <scope>NUCLEOTIDE SEQUENCE [LARGE SCALE GENOMIC DNA]</scope>
    <source>
        <strain evidence="2">JU1422</strain>
    </source>
</reference>
<dbReference type="EMBL" id="PDUG01000004">
    <property type="protein sequence ID" value="PIC35853.1"/>
    <property type="molecule type" value="Genomic_DNA"/>
</dbReference>
<dbReference type="STRING" id="1611254.A0A2G5U8R7"/>
<gene>
    <name evidence="1" type="primary">Cnig_chr_IV.g15072</name>
    <name evidence="1" type="ORF">B9Z55_015072</name>
</gene>
<protein>
    <submittedName>
        <fullName evidence="1">Uncharacterized protein</fullName>
    </submittedName>
</protein>
<keyword evidence="2" id="KW-1185">Reference proteome</keyword>
<proteinExistence type="predicted"/>
<dbReference type="Proteomes" id="UP000230233">
    <property type="component" value="Chromosome IV"/>
</dbReference>
<dbReference type="AlphaFoldDB" id="A0A2G5U8R7"/>
<sequence>MGVKMTNFEIRLYLSLEVSKIAHGASITSSYLSAVFSSGSERMGLVGRVKKFVEPYFNYHFNSKIYDYELSGIFKKRRTMQRASEKERILVRE</sequence>
<name>A0A2G5U8R7_9PELO</name>
<comment type="caution">
    <text evidence="1">The sequence shown here is derived from an EMBL/GenBank/DDBJ whole genome shotgun (WGS) entry which is preliminary data.</text>
</comment>
<evidence type="ECO:0000313" key="2">
    <source>
        <dbReference type="Proteomes" id="UP000230233"/>
    </source>
</evidence>
<accession>A0A2G5U8R7</accession>
<dbReference type="OrthoDB" id="5835829at2759"/>
<evidence type="ECO:0000313" key="1">
    <source>
        <dbReference type="EMBL" id="PIC35853.1"/>
    </source>
</evidence>